<dbReference type="OrthoDB" id="4578017at2"/>
<dbReference type="PANTHER" id="PTHR37042:SF4">
    <property type="entry name" value="OUTER MEMBRANE PROTEIN RV1973"/>
    <property type="match status" value="1"/>
</dbReference>
<name>A0A1W0AY81_9NOCA</name>
<evidence type="ECO:0000256" key="2">
    <source>
        <dbReference type="ARBA" id="ARBA00023136"/>
    </source>
</evidence>
<dbReference type="GO" id="GO:0016020">
    <property type="term" value="C:membrane"/>
    <property type="evidence" value="ECO:0007669"/>
    <property type="project" value="UniProtKB-SubCell"/>
</dbReference>
<keyword evidence="4" id="KW-0812">Transmembrane</keyword>
<dbReference type="EMBL" id="MUMY01000017">
    <property type="protein sequence ID" value="ONM47128.1"/>
    <property type="molecule type" value="Genomic_DNA"/>
</dbReference>
<gene>
    <name evidence="5" type="ORF">B0T46_19290</name>
</gene>
<accession>A0A1W0AY81</accession>
<evidence type="ECO:0000256" key="3">
    <source>
        <dbReference type="SAM" id="MobiDB-lite"/>
    </source>
</evidence>
<dbReference type="Proteomes" id="UP000188836">
    <property type="component" value="Unassembled WGS sequence"/>
</dbReference>
<dbReference type="PANTHER" id="PTHR37042">
    <property type="entry name" value="OUTER MEMBRANE PROTEIN RV1973"/>
    <property type="match status" value="1"/>
</dbReference>
<evidence type="ECO:0000313" key="6">
    <source>
        <dbReference type="Proteomes" id="UP000188836"/>
    </source>
</evidence>
<feature type="compositionally biased region" description="Low complexity" evidence="3">
    <location>
        <begin position="42"/>
        <end position="61"/>
    </location>
</feature>
<evidence type="ECO:0000256" key="1">
    <source>
        <dbReference type="ARBA" id="ARBA00004370"/>
    </source>
</evidence>
<proteinExistence type="predicted"/>
<comment type="caution">
    <text evidence="5">The sequence shown here is derived from an EMBL/GenBank/DDBJ whole genome shotgun (WGS) entry which is preliminary data.</text>
</comment>
<sequence length="246" mass="26553">MVNRRTVNRVSPTRRPGNRRPRVAGDSGLIRSSRRAAAGVQAPARPRPAGSRPPRGSSRPLPRGEHSAARRQLRLPRRTRTARRARRWSRPLAAFLTALLLTGFAVLAAQHPGVADDNAAFVDSAATEEVRAAAEHTLRTIYGYKVEDIDGYEAAVREVVTGKMREELDTFAATTVSAIEQAQTSADAAADPIGVTLLTEDRAEVLVNLVVSATKDGVAQQSAAGPVVLQMQKVEGRWLAADIIDR</sequence>
<feature type="transmembrane region" description="Helical" evidence="4">
    <location>
        <begin position="92"/>
        <end position="109"/>
    </location>
</feature>
<dbReference type="STRING" id="1538463.B0T36_11210"/>
<dbReference type="AlphaFoldDB" id="A0A1W0AY81"/>
<evidence type="ECO:0000313" key="5">
    <source>
        <dbReference type="EMBL" id="ONM47128.1"/>
    </source>
</evidence>
<keyword evidence="2 4" id="KW-0472">Membrane</keyword>
<feature type="region of interest" description="Disordered" evidence="3">
    <location>
        <begin position="1"/>
        <end position="86"/>
    </location>
</feature>
<reference evidence="5 6" key="1">
    <citation type="journal article" date="2016" name="Antonie Van Leeuwenhoek">
        <title>Nocardia donostiensis sp. nov., isolated from human respiratory specimens.</title>
        <authorList>
            <person name="Ercibengoa M."/>
            <person name="Bell M."/>
            <person name="Marimon J.M."/>
            <person name="Humrighouse B."/>
            <person name="Klenk H.P."/>
            <person name="Potter G."/>
            <person name="Perez-Trallero E."/>
        </authorList>
    </citation>
    <scope>NUCLEOTIDE SEQUENCE [LARGE SCALE GENOMIC DNA]</scope>
    <source>
        <strain evidence="5 6">X1655</strain>
    </source>
</reference>
<evidence type="ECO:0008006" key="7">
    <source>
        <dbReference type="Google" id="ProtNLM"/>
    </source>
</evidence>
<evidence type="ECO:0000256" key="4">
    <source>
        <dbReference type="SAM" id="Phobius"/>
    </source>
</evidence>
<organism evidence="5 6">
    <name type="scientific">Nocardia donostiensis</name>
    <dbReference type="NCBI Taxonomy" id="1538463"/>
    <lineage>
        <taxon>Bacteria</taxon>
        <taxon>Bacillati</taxon>
        <taxon>Actinomycetota</taxon>
        <taxon>Actinomycetes</taxon>
        <taxon>Mycobacteriales</taxon>
        <taxon>Nocardiaceae</taxon>
        <taxon>Nocardia</taxon>
    </lineage>
</organism>
<keyword evidence="4" id="KW-1133">Transmembrane helix</keyword>
<comment type="subcellular location">
    <subcellularLocation>
        <location evidence="1">Membrane</location>
    </subcellularLocation>
</comment>
<keyword evidence="6" id="KW-1185">Reference proteome</keyword>
<protein>
    <recommendedName>
        <fullName evidence="7">Mce-associated membrane protein</fullName>
    </recommendedName>
</protein>
<feature type="compositionally biased region" description="Basic residues" evidence="3">
    <location>
        <begin position="69"/>
        <end position="86"/>
    </location>
</feature>